<dbReference type="GeneID" id="85317680"/>
<feature type="region of interest" description="Disordered" evidence="1">
    <location>
        <begin position="49"/>
        <end position="72"/>
    </location>
</feature>
<dbReference type="Proteomes" id="UP001172101">
    <property type="component" value="Unassembled WGS sequence"/>
</dbReference>
<evidence type="ECO:0000256" key="1">
    <source>
        <dbReference type="SAM" id="MobiDB-lite"/>
    </source>
</evidence>
<evidence type="ECO:0000313" key="2">
    <source>
        <dbReference type="EMBL" id="KAK0718448.1"/>
    </source>
</evidence>
<dbReference type="EMBL" id="JAUIRO010000004">
    <property type="protein sequence ID" value="KAK0718448.1"/>
    <property type="molecule type" value="Genomic_DNA"/>
</dbReference>
<comment type="caution">
    <text evidence="2">The sequence shown here is derived from an EMBL/GenBank/DDBJ whole genome shotgun (WGS) entry which is preliminary data.</text>
</comment>
<feature type="compositionally biased region" description="Basic and acidic residues" evidence="1">
    <location>
        <begin position="156"/>
        <end position="166"/>
    </location>
</feature>
<keyword evidence="3" id="KW-1185">Reference proteome</keyword>
<proteinExistence type="predicted"/>
<feature type="region of interest" description="Disordered" evidence="1">
    <location>
        <begin position="156"/>
        <end position="195"/>
    </location>
</feature>
<dbReference type="RefSeq" id="XP_060297241.1">
    <property type="nucleotide sequence ID" value="XM_060434410.1"/>
</dbReference>
<gene>
    <name evidence="2" type="ORF">B0T26DRAFT_331643</name>
</gene>
<name>A0AA40AM82_9PEZI</name>
<evidence type="ECO:0000313" key="3">
    <source>
        <dbReference type="Proteomes" id="UP001172101"/>
    </source>
</evidence>
<sequence>MLPCAFAVGGKRSQPIDDELPLVSGALVQADTQKYPCFRLLPHSLVAAQSNEAPPSNPTHSRPSSEKTKSGLTYHSYPCRLLSQRETFAGDPTIRHAVPPKAIQALRRGVVAAWGCPFPGGLGSGFYTANQRKLRAAQQAQATLLSALMRHAKDRVRGRVSSDTRVAEPAPDLGFARPPNRKTTTALSARQDRLATENWQRPGANVATPVGMSQRVDSCVAVGELWSETMQRCGR</sequence>
<feature type="compositionally biased region" description="Polar residues" evidence="1">
    <location>
        <begin position="49"/>
        <end position="62"/>
    </location>
</feature>
<reference evidence="2" key="1">
    <citation type="submission" date="2023-06" db="EMBL/GenBank/DDBJ databases">
        <title>Genome-scale phylogeny and comparative genomics of the fungal order Sordariales.</title>
        <authorList>
            <consortium name="Lawrence Berkeley National Laboratory"/>
            <person name="Hensen N."/>
            <person name="Bonometti L."/>
            <person name="Westerberg I."/>
            <person name="Brannstrom I.O."/>
            <person name="Guillou S."/>
            <person name="Cros-Aarteil S."/>
            <person name="Calhoun S."/>
            <person name="Haridas S."/>
            <person name="Kuo A."/>
            <person name="Mondo S."/>
            <person name="Pangilinan J."/>
            <person name="Riley R."/>
            <person name="LaButti K."/>
            <person name="Andreopoulos B."/>
            <person name="Lipzen A."/>
            <person name="Chen C."/>
            <person name="Yanf M."/>
            <person name="Daum C."/>
            <person name="Ng V."/>
            <person name="Clum A."/>
            <person name="Steindorff A."/>
            <person name="Ohm R."/>
            <person name="Martin F."/>
            <person name="Silar P."/>
            <person name="Natvig D."/>
            <person name="Lalanne C."/>
            <person name="Gautier V."/>
            <person name="Ament-velasquez S.L."/>
            <person name="Kruys A."/>
            <person name="Hutchinson M.I."/>
            <person name="Powell A.J."/>
            <person name="Barry K."/>
            <person name="Miller A.N."/>
            <person name="Grigoriev I.V."/>
            <person name="Debuchy R."/>
            <person name="Gladieux P."/>
            <person name="Thoren M.H."/>
            <person name="Johannesson H."/>
        </authorList>
    </citation>
    <scope>NUCLEOTIDE SEQUENCE</scope>
    <source>
        <strain evidence="2">SMH2392-1A</strain>
    </source>
</reference>
<dbReference type="AlphaFoldDB" id="A0AA40AM82"/>
<organism evidence="2 3">
    <name type="scientific">Lasiosphaeria miniovina</name>
    <dbReference type="NCBI Taxonomy" id="1954250"/>
    <lineage>
        <taxon>Eukaryota</taxon>
        <taxon>Fungi</taxon>
        <taxon>Dikarya</taxon>
        <taxon>Ascomycota</taxon>
        <taxon>Pezizomycotina</taxon>
        <taxon>Sordariomycetes</taxon>
        <taxon>Sordariomycetidae</taxon>
        <taxon>Sordariales</taxon>
        <taxon>Lasiosphaeriaceae</taxon>
        <taxon>Lasiosphaeria</taxon>
    </lineage>
</organism>
<accession>A0AA40AM82</accession>
<protein>
    <submittedName>
        <fullName evidence="2">Uncharacterized protein</fullName>
    </submittedName>
</protein>